<dbReference type="GO" id="GO:0006355">
    <property type="term" value="P:regulation of DNA-templated transcription"/>
    <property type="evidence" value="ECO:0007669"/>
    <property type="project" value="InterPro"/>
</dbReference>
<comment type="caution">
    <text evidence="1">The sequence shown here is derived from an EMBL/GenBank/DDBJ whole genome shotgun (WGS) entry which is preliminary data.</text>
</comment>
<name>A0A9D1UH27_9FIRM</name>
<sequence>MESKEKIRVSLFLDRDLVETADKIMKERGYRSRNEFYSALLNDAVADEVTDKHKDILGEKFAEAMTEYVEEIKRAVSKGLYRYAVHQEIISRMMAEHYGYSYTDVHDMMWEACKNVRRLRGKVPLEQILAGYYTKNQIETILPTEDEEDF</sequence>
<accession>A0A9D1UH27</accession>
<dbReference type="InterPro" id="IPR013321">
    <property type="entry name" value="Arc_rbn_hlx_hlx"/>
</dbReference>
<evidence type="ECO:0008006" key="3">
    <source>
        <dbReference type="Google" id="ProtNLM"/>
    </source>
</evidence>
<dbReference type="EMBL" id="DXGE01000032">
    <property type="protein sequence ID" value="HIW86326.1"/>
    <property type="molecule type" value="Genomic_DNA"/>
</dbReference>
<evidence type="ECO:0000313" key="2">
    <source>
        <dbReference type="Proteomes" id="UP000824205"/>
    </source>
</evidence>
<organism evidence="1 2">
    <name type="scientific">Candidatus Eubacterium faecipullorum</name>
    <dbReference type="NCBI Taxonomy" id="2838571"/>
    <lineage>
        <taxon>Bacteria</taxon>
        <taxon>Bacillati</taxon>
        <taxon>Bacillota</taxon>
        <taxon>Clostridia</taxon>
        <taxon>Eubacteriales</taxon>
        <taxon>Eubacteriaceae</taxon>
        <taxon>Eubacterium</taxon>
    </lineage>
</organism>
<proteinExistence type="predicted"/>
<reference evidence="1" key="2">
    <citation type="submission" date="2021-04" db="EMBL/GenBank/DDBJ databases">
        <authorList>
            <person name="Gilroy R."/>
        </authorList>
    </citation>
    <scope>NUCLEOTIDE SEQUENCE</scope>
    <source>
        <strain evidence="1">421</strain>
    </source>
</reference>
<dbReference type="AlphaFoldDB" id="A0A9D1UH27"/>
<dbReference type="Proteomes" id="UP000824205">
    <property type="component" value="Unassembled WGS sequence"/>
</dbReference>
<evidence type="ECO:0000313" key="1">
    <source>
        <dbReference type="EMBL" id="HIW86326.1"/>
    </source>
</evidence>
<dbReference type="Gene3D" id="1.10.1220.10">
    <property type="entry name" value="Met repressor-like"/>
    <property type="match status" value="1"/>
</dbReference>
<protein>
    <recommendedName>
        <fullName evidence="3">Ribbon-helix-helix protein CopG domain-containing protein</fullName>
    </recommendedName>
</protein>
<gene>
    <name evidence="1" type="ORF">IAA48_07520</name>
</gene>
<reference evidence="1" key="1">
    <citation type="journal article" date="2021" name="PeerJ">
        <title>Extensive microbial diversity within the chicken gut microbiome revealed by metagenomics and culture.</title>
        <authorList>
            <person name="Gilroy R."/>
            <person name="Ravi A."/>
            <person name="Getino M."/>
            <person name="Pursley I."/>
            <person name="Horton D.L."/>
            <person name="Alikhan N.F."/>
            <person name="Baker D."/>
            <person name="Gharbi K."/>
            <person name="Hall N."/>
            <person name="Watson M."/>
            <person name="Adriaenssens E.M."/>
            <person name="Foster-Nyarko E."/>
            <person name="Jarju S."/>
            <person name="Secka A."/>
            <person name="Antonio M."/>
            <person name="Oren A."/>
            <person name="Chaudhuri R.R."/>
            <person name="La Ragione R."/>
            <person name="Hildebrand F."/>
            <person name="Pallen M.J."/>
        </authorList>
    </citation>
    <scope>NUCLEOTIDE SEQUENCE</scope>
    <source>
        <strain evidence="1">421</strain>
    </source>
</reference>